<protein>
    <submittedName>
        <fullName evidence="2">Uncharacterized protein</fullName>
    </submittedName>
</protein>
<accession>A0A3S5CF23</accession>
<sequence length="408" mass="45043">MLMLFHSFVNACCVVSRNAPVFECYNSKSHDKNVSSTQIRFADEVGSGKVEGSGSGLINAVESHDGDKHCLKGCGSTCRRASMEIPELTPQEPGGYFPCRRAHSSCPVGGQSRPILAVHQLTSEMPQTEIMEKTDSNKQSGTDRESNILHNDSREANLTRLRRYHSLRIPTEPSKVQNVELLDPHESLNGKSNIPKVPHWGYVDQLSKSQTKLSHFPSSSLLGDLDRDYTTSSVVYLPSSVKTAHHASKLHSENLSHPGSVPLQDTKMNNSKNISGSRITETKHLCSTIDSAFFHRPVVDTRCDSQYNLTVASKIEQQRPASGIGMSMKKYGVNPGTEETAVTLSVTSRDRHCRKSEGDILGSSNNVVGFQVQRQLKESQHFLQAFQSDKLRPPGLNAHALKGRRKQP</sequence>
<feature type="region of interest" description="Disordered" evidence="1">
    <location>
        <begin position="250"/>
        <end position="270"/>
    </location>
</feature>
<evidence type="ECO:0000313" key="2">
    <source>
        <dbReference type="EMBL" id="VEL15917.1"/>
    </source>
</evidence>
<keyword evidence="3" id="KW-1185">Reference proteome</keyword>
<evidence type="ECO:0000256" key="1">
    <source>
        <dbReference type="SAM" id="MobiDB-lite"/>
    </source>
</evidence>
<feature type="compositionally biased region" description="Basic and acidic residues" evidence="1">
    <location>
        <begin position="130"/>
        <end position="152"/>
    </location>
</feature>
<dbReference type="AlphaFoldDB" id="A0A3S5CF23"/>
<dbReference type="EMBL" id="CAAALY010026419">
    <property type="protein sequence ID" value="VEL15917.1"/>
    <property type="molecule type" value="Genomic_DNA"/>
</dbReference>
<comment type="caution">
    <text evidence="2">The sequence shown here is derived from an EMBL/GenBank/DDBJ whole genome shotgun (WGS) entry which is preliminary data.</text>
</comment>
<name>A0A3S5CF23_9PLAT</name>
<feature type="region of interest" description="Disordered" evidence="1">
    <location>
        <begin position="127"/>
        <end position="152"/>
    </location>
</feature>
<evidence type="ECO:0000313" key="3">
    <source>
        <dbReference type="Proteomes" id="UP000784294"/>
    </source>
</evidence>
<organism evidence="2 3">
    <name type="scientific">Protopolystoma xenopodis</name>
    <dbReference type="NCBI Taxonomy" id="117903"/>
    <lineage>
        <taxon>Eukaryota</taxon>
        <taxon>Metazoa</taxon>
        <taxon>Spiralia</taxon>
        <taxon>Lophotrochozoa</taxon>
        <taxon>Platyhelminthes</taxon>
        <taxon>Monogenea</taxon>
        <taxon>Polyopisthocotylea</taxon>
        <taxon>Polystomatidea</taxon>
        <taxon>Polystomatidae</taxon>
        <taxon>Protopolystoma</taxon>
    </lineage>
</organism>
<gene>
    <name evidence="2" type="ORF">PXEA_LOCUS9357</name>
</gene>
<reference evidence="2" key="1">
    <citation type="submission" date="2018-11" db="EMBL/GenBank/DDBJ databases">
        <authorList>
            <consortium name="Pathogen Informatics"/>
        </authorList>
    </citation>
    <scope>NUCLEOTIDE SEQUENCE</scope>
</reference>
<proteinExistence type="predicted"/>
<dbReference type="Proteomes" id="UP000784294">
    <property type="component" value="Unassembled WGS sequence"/>
</dbReference>